<evidence type="ECO:0000259" key="12">
    <source>
        <dbReference type="Pfam" id="PF16192"/>
    </source>
</evidence>
<feature type="transmembrane region" description="Helical" evidence="10">
    <location>
        <begin position="155"/>
        <end position="172"/>
    </location>
</feature>
<keyword evidence="6 10" id="KW-0812">Transmembrane</keyword>
<dbReference type="InterPro" id="IPR003342">
    <property type="entry name" value="ArnT-like_N"/>
</dbReference>
<feature type="transmembrane region" description="Helical" evidence="10">
    <location>
        <begin position="34"/>
        <end position="55"/>
    </location>
</feature>
<feature type="transmembrane region" description="Helical" evidence="10">
    <location>
        <begin position="288"/>
        <end position="309"/>
    </location>
</feature>
<feature type="transmembrane region" description="Helical" evidence="10">
    <location>
        <begin position="409"/>
        <end position="426"/>
    </location>
</feature>
<comment type="subcellular location">
    <subcellularLocation>
        <location evidence="10">Cell membrane</location>
    </subcellularLocation>
    <subcellularLocation>
        <location evidence="1">Endomembrane system</location>
        <topology evidence="1">Multi-pass membrane protein</topology>
    </subcellularLocation>
</comment>
<dbReference type="UniPathway" id="UPA00378"/>
<evidence type="ECO:0000256" key="6">
    <source>
        <dbReference type="ARBA" id="ARBA00022692"/>
    </source>
</evidence>
<comment type="caution">
    <text evidence="14">The sequence shown here is derived from an EMBL/GenBank/DDBJ whole genome shotgun (WGS) entry which is preliminary data.</text>
</comment>
<dbReference type="PANTHER" id="PTHR10050">
    <property type="entry name" value="DOLICHYL-PHOSPHATE-MANNOSE--PROTEIN MANNOSYLTRANSFERASE"/>
    <property type="match status" value="1"/>
</dbReference>
<accession>A0A255ELF2</accession>
<evidence type="ECO:0000256" key="1">
    <source>
        <dbReference type="ARBA" id="ARBA00004127"/>
    </source>
</evidence>
<keyword evidence="7 10" id="KW-1133">Transmembrane helix</keyword>
<dbReference type="EMBL" id="NMVJ01000001">
    <property type="protein sequence ID" value="OYN92357.1"/>
    <property type="molecule type" value="Genomic_DNA"/>
</dbReference>
<dbReference type="Proteomes" id="UP000216533">
    <property type="component" value="Unassembled WGS sequence"/>
</dbReference>
<evidence type="ECO:0000256" key="5">
    <source>
        <dbReference type="ARBA" id="ARBA00022679"/>
    </source>
</evidence>
<dbReference type="OrthoDB" id="9776737at2"/>
<organism evidence="14 15">
    <name type="scientific">Parenemella sanctibonifatiensis</name>
    <dbReference type="NCBI Taxonomy" id="2016505"/>
    <lineage>
        <taxon>Bacteria</taxon>
        <taxon>Bacillati</taxon>
        <taxon>Actinomycetota</taxon>
        <taxon>Actinomycetes</taxon>
        <taxon>Propionibacteriales</taxon>
        <taxon>Propionibacteriaceae</taxon>
        <taxon>Parenemella</taxon>
    </lineage>
</organism>
<dbReference type="GO" id="GO:0005886">
    <property type="term" value="C:plasma membrane"/>
    <property type="evidence" value="ECO:0007669"/>
    <property type="project" value="UniProtKB-SubCell"/>
</dbReference>
<feature type="transmembrane region" description="Helical" evidence="10">
    <location>
        <begin position="456"/>
        <end position="475"/>
    </location>
</feature>
<evidence type="ECO:0000256" key="10">
    <source>
        <dbReference type="RuleBase" id="RU367007"/>
    </source>
</evidence>
<feature type="domain" description="ArnT-like N-terminal" evidence="11">
    <location>
        <begin position="42"/>
        <end position="276"/>
    </location>
</feature>
<evidence type="ECO:0000256" key="4">
    <source>
        <dbReference type="ARBA" id="ARBA00022676"/>
    </source>
</evidence>
<evidence type="ECO:0000313" key="13">
    <source>
        <dbReference type="EMBL" id="OYN90456.1"/>
    </source>
</evidence>
<keyword evidence="4 10" id="KW-0328">Glycosyltransferase</keyword>
<protein>
    <recommendedName>
        <fullName evidence="9 10">Polyprenol-phosphate-mannose--protein mannosyltransferase</fullName>
        <ecNumber evidence="10">2.4.1.-</ecNumber>
    </recommendedName>
</protein>
<proteinExistence type="inferred from homology"/>
<keyword evidence="8 10" id="KW-0472">Membrane</keyword>
<dbReference type="InterPro" id="IPR027005">
    <property type="entry name" value="PMT-like"/>
</dbReference>
<gene>
    <name evidence="14" type="ORF">CGZ91_02330</name>
    <name evidence="13" type="ORF">CGZ92_01060</name>
</gene>
<dbReference type="Pfam" id="PF02366">
    <property type="entry name" value="PMT"/>
    <property type="match status" value="1"/>
</dbReference>
<dbReference type="GO" id="GO:0012505">
    <property type="term" value="C:endomembrane system"/>
    <property type="evidence" value="ECO:0007669"/>
    <property type="project" value="UniProtKB-SubCell"/>
</dbReference>
<keyword evidence="5 10" id="KW-0808">Transferase</keyword>
<evidence type="ECO:0000313" key="15">
    <source>
        <dbReference type="Proteomes" id="UP000216300"/>
    </source>
</evidence>
<comment type="function">
    <text evidence="10">Protein O-mannosyltransferase that catalyzes the transfer of a single mannose residue from a polyprenol phospho-mannosyl lipidic donor to the hydroxyl group of selected serine and threonine residues in acceptor proteins.</text>
</comment>
<dbReference type="GO" id="GO:0004169">
    <property type="term" value="F:dolichyl-phosphate-mannose-protein mannosyltransferase activity"/>
    <property type="evidence" value="ECO:0007669"/>
    <property type="project" value="UniProtKB-UniRule"/>
</dbReference>
<dbReference type="EC" id="2.4.1.-" evidence="10"/>
<keyword evidence="15" id="KW-1185">Reference proteome</keyword>
<evidence type="ECO:0000256" key="3">
    <source>
        <dbReference type="ARBA" id="ARBA00007222"/>
    </source>
</evidence>
<name>A0A255ELF2_9ACTN</name>
<dbReference type="AlphaFoldDB" id="A0A255ELF2"/>
<feature type="transmembrane region" description="Helical" evidence="10">
    <location>
        <begin position="496"/>
        <end position="517"/>
    </location>
</feature>
<dbReference type="Pfam" id="PF16192">
    <property type="entry name" value="PMT_4TMC"/>
    <property type="match status" value="1"/>
</dbReference>
<accession>A0A255EG08</accession>
<evidence type="ECO:0000313" key="14">
    <source>
        <dbReference type="EMBL" id="OYN92357.1"/>
    </source>
</evidence>
<keyword evidence="10" id="KW-1003">Cell membrane</keyword>
<feature type="transmembrane region" description="Helical" evidence="10">
    <location>
        <begin position="178"/>
        <end position="197"/>
    </location>
</feature>
<reference evidence="15 16" key="1">
    <citation type="submission" date="2017-07" db="EMBL/GenBank/DDBJ databases">
        <title>Draft whole genome sequences of clinical Proprionibacteriaceae strains.</title>
        <authorList>
            <person name="Bernier A.-M."/>
            <person name="Bernard K."/>
            <person name="Domingo M.-C."/>
        </authorList>
    </citation>
    <scope>NUCLEOTIDE SEQUENCE [LARGE SCALE GENOMIC DNA]</scope>
    <source>
        <strain evidence="14 15">NML 150081</strain>
        <strain evidence="13 16">NML 160184</strain>
    </source>
</reference>
<evidence type="ECO:0000256" key="8">
    <source>
        <dbReference type="ARBA" id="ARBA00023136"/>
    </source>
</evidence>
<dbReference type="PANTHER" id="PTHR10050:SF46">
    <property type="entry name" value="PROTEIN O-MANNOSYL-TRANSFERASE 2"/>
    <property type="match status" value="1"/>
</dbReference>
<evidence type="ECO:0000256" key="2">
    <source>
        <dbReference type="ARBA" id="ARBA00004922"/>
    </source>
</evidence>
<evidence type="ECO:0000259" key="11">
    <source>
        <dbReference type="Pfam" id="PF02366"/>
    </source>
</evidence>
<evidence type="ECO:0000313" key="16">
    <source>
        <dbReference type="Proteomes" id="UP000216533"/>
    </source>
</evidence>
<evidence type="ECO:0000256" key="7">
    <source>
        <dbReference type="ARBA" id="ARBA00022989"/>
    </source>
</evidence>
<comment type="similarity">
    <text evidence="3 10">Belongs to the glycosyltransferase 39 family.</text>
</comment>
<feature type="domain" description="Protein O-mannosyl-transferase C-terminal four TM" evidence="12">
    <location>
        <begin position="348"/>
        <end position="539"/>
    </location>
</feature>
<evidence type="ECO:0000256" key="9">
    <source>
        <dbReference type="ARBA" id="ARBA00093617"/>
    </source>
</evidence>
<feature type="transmembrane region" description="Helical" evidence="10">
    <location>
        <begin position="127"/>
        <end position="148"/>
    </location>
</feature>
<sequence>MVAVTATTRPPVRRTPLSAIDRLRAGMPQDNRTAWLVALGLMLVAFITRVANLAYPNRLIFDETYYPKDAWSLWHFGYERSWPDGANDLIIQGQTNVWNDGPANAVHPPMGKILIGLGEVLFGMNSFGWRIMAVIFGTLLIGATVLLVRRLARSTMIGAVAGILMICDGLVFTMSRIGLLDIFQAFFIMAGVLAMVVDRDWFRGKLADHLETLPVPDLKGSFGPVIYWRPWRLVAGLMFGCAVATKWNTLYVLAAFCLLTLAWDISARHLAGGGKSAIWGLLRDGIPAFVLQVVVPGIIYLLSYLPWLLSTGGYMRDWGENNPDALSTRLLGKPLASLIAYQINTYNFHTGDYIAEQTHPYATDPWSWPLMVRGIGFDAQNGIQAGQQGCPTDAAEGCLRVINALGTPLLWWIGCVALVLAILWWIGDRDWRFSVPVVGFMSVWLPWFQYDERPLYFFYAILLIPFTVTAVALMLGKLIGPAVTEESPPAARRRRLLGSWAAGIIVALVVLNFAYFWPIYTDGLLTREQWLNRMWFHSWI</sequence>
<feature type="transmembrane region" description="Helical" evidence="10">
    <location>
        <begin position="251"/>
        <end position="267"/>
    </location>
</feature>
<comment type="pathway">
    <text evidence="2 10">Protein modification; protein glycosylation.</text>
</comment>
<dbReference type="EMBL" id="NMVI01000005">
    <property type="protein sequence ID" value="OYN90456.1"/>
    <property type="molecule type" value="Genomic_DNA"/>
</dbReference>
<dbReference type="Proteomes" id="UP000216300">
    <property type="component" value="Unassembled WGS sequence"/>
</dbReference>
<dbReference type="InterPro" id="IPR032421">
    <property type="entry name" value="PMT_4TMC"/>
</dbReference>